<dbReference type="InterPro" id="IPR032675">
    <property type="entry name" value="LRR_dom_sf"/>
</dbReference>
<dbReference type="AlphaFoldDB" id="A0A9P8BYY8"/>
<name>A0A9P8BYY8_9FUNG</name>
<accession>A0A9P8BYY8</accession>
<dbReference type="Proteomes" id="UP000707451">
    <property type="component" value="Unassembled WGS sequence"/>
</dbReference>
<reference evidence="1" key="1">
    <citation type="submission" date="2021-06" db="EMBL/GenBank/DDBJ databases">
        <title>Genome Sequence of Mortierella hyaline Strain SCG-10, a Cold-Adapted, Nitrate-Reducing Fungus Isolated from Soil in Minnesota, USA.</title>
        <authorList>
            <person name="Aldossari N."/>
        </authorList>
    </citation>
    <scope>NUCLEOTIDE SEQUENCE</scope>
    <source>
        <strain evidence="1">SCG-10</strain>
    </source>
</reference>
<sequence>MSADPLAIPEILTRVGYFLPLWVPRSEHIPVFIPFLDKPRTFLNYMLVSKLWYQVMVPILWRTCLHARLTAVPAATLERFLPHIRFLEAYASAPLVIIQCTRLIELTIAMDLLFGSSVVQTVNVYRGFVRANPGLRALSWDGMVYKAKSTLDPEDFTRLSRLESLTLLRWCGFAGDLARILKPVAGSLTTLKLHHLVGVSGADLIAMDQYGSSEGIDRGSNNSSSKLGVGVHGLKLPTTSLCFPVLTSLSFEMSGGIRLDLLIRCCPNLESLDFYISEETDIDPIAQMIRSSCPKLRSLNARSEMSPVRGLSLMRDYPSTPGLQHLRLSLGRYRCEIGLEILSLFNTLKSLDLSIRFCEGSTADLVLGLLRTCEGLELLEVAIQTYMGRDILLDLAKHPWMCQGKASRYHGFERDVEHHASDGLVAGTGTLPGPGVPKMTATKTNRLFTLTAAAFLADCSECFFYQCRPGSGP</sequence>
<protein>
    <submittedName>
        <fullName evidence="1">Uncharacterized protein</fullName>
    </submittedName>
</protein>
<evidence type="ECO:0000313" key="2">
    <source>
        <dbReference type="Proteomes" id="UP000707451"/>
    </source>
</evidence>
<dbReference type="EMBL" id="JAHRHY010000001">
    <property type="protein sequence ID" value="KAG9072986.1"/>
    <property type="molecule type" value="Genomic_DNA"/>
</dbReference>
<evidence type="ECO:0000313" key="1">
    <source>
        <dbReference type="EMBL" id="KAG9072986.1"/>
    </source>
</evidence>
<gene>
    <name evidence="1" type="ORF">KI688_000767</name>
</gene>
<keyword evidence="2" id="KW-1185">Reference proteome</keyword>
<comment type="caution">
    <text evidence="1">The sequence shown here is derived from an EMBL/GenBank/DDBJ whole genome shotgun (WGS) entry which is preliminary data.</text>
</comment>
<dbReference type="SUPFAM" id="SSF52047">
    <property type="entry name" value="RNI-like"/>
    <property type="match status" value="1"/>
</dbReference>
<proteinExistence type="predicted"/>
<organism evidence="1 2">
    <name type="scientific">Linnemannia hyalina</name>
    <dbReference type="NCBI Taxonomy" id="64524"/>
    <lineage>
        <taxon>Eukaryota</taxon>
        <taxon>Fungi</taxon>
        <taxon>Fungi incertae sedis</taxon>
        <taxon>Mucoromycota</taxon>
        <taxon>Mortierellomycotina</taxon>
        <taxon>Mortierellomycetes</taxon>
        <taxon>Mortierellales</taxon>
        <taxon>Mortierellaceae</taxon>
        <taxon>Linnemannia</taxon>
    </lineage>
</organism>
<dbReference type="Gene3D" id="3.80.10.10">
    <property type="entry name" value="Ribonuclease Inhibitor"/>
    <property type="match status" value="1"/>
</dbReference>
<dbReference type="OrthoDB" id="2384330at2759"/>